<evidence type="ECO:0000313" key="1">
    <source>
        <dbReference type="EMBL" id="AKC95106.1"/>
    </source>
</evidence>
<dbReference type="InterPro" id="IPR029058">
    <property type="entry name" value="AB_hydrolase_fold"/>
</dbReference>
<dbReference type="Pfam" id="PF11187">
    <property type="entry name" value="Mbeg1-like"/>
    <property type="match status" value="1"/>
</dbReference>
<dbReference type="EMBL" id="CP011280">
    <property type="protein sequence ID" value="AKC95106.1"/>
    <property type="molecule type" value="Genomic_DNA"/>
</dbReference>
<evidence type="ECO:0008006" key="3">
    <source>
        <dbReference type="Google" id="ProtNLM"/>
    </source>
</evidence>
<dbReference type="KEGG" id="sns:VC03_00675"/>
<proteinExistence type="predicted"/>
<gene>
    <name evidence="1" type="ORF">VC03_00675</name>
</gene>
<dbReference type="Proteomes" id="UP000033103">
    <property type="component" value="Chromosome"/>
</dbReference>
<dbReference type="SUPFAM" id="SSF53474">
    <property type="entry name" value="alpha/beta-Hydrolases"/>
    <property type="match status" value="1"/>
</dbReference>
<dbReference type="AlphaFoldDB" id="A0A0E3ZAU9"/>
<reference evidence="1 2" key="1">
    <citation type="journal article" date="2012" name="BMC Genomics">
        <title>Genomic sequence analysis and characterization of Sneathia amnii sp. nov.</title>
        <authorList>
            <consortium name="Vaginal Microbiome Consortium (additional members)"/>
            <person name="Harwich M.D.Jr."/>
            <person name="Serrano M.G."/>
            <person name="Fettweis J.M."/>
            <person name="Alves J.M."/>
            <person name="Reimers M.A."/>
            <person name="Buck G.A."/>
            <person name="Jefferson K.K."/>
        </authorList>
    </citation>
    <scope>NUCLEOTIDE SEQUENCE [LARGE SCALE GENOMIC DNA]</scope>
    <source>
        <strain evidence="1 2">SN35</strain>
    </source>
</reference>
<dbReference type="HOGENOM" id="CLU_043142_1_0_0"/>
<dbReference type="InterPro" id="IPR024499">
    <property type="entry name" value="Mbeg1-like"/>
</dbReference>
<organism evidence="1 2">
    <name type="scientific">Sneathia vaginalis</name>
    <dbReference type="NCBI Taxonomy" id="187101"/>
    <lineage>
        <taxon>Bacteria</taxon>
        <taxon>Fusobacteriati</taxon>
        <taxon>Fusobacteriota</taxon>
        <taxon>Fusobacteriia</taxon>
        <taxon>Fusobacteriales</taxon>
        <taxon>Leptotrichiaceae</taxon>
        <taxon>Sneathia</taxon>
    </lineage>
</organism>
<dbReference type="Gene3D" id="3.40.50.1820">
    <property type="entry name" value="alpha/beta hydrolase"/>
    <property type="match status" value="1"/>
</dbReference>
<evidence type="ECO:0000313" key="2">
    <source>
        <dbReference type="Proteomes" id="UP000033103"/>
    </source>
</evidence>
<accession>A0A0E3ZAU9</accession>
<dbReference type="RefSeq" id="WP_046328212.1">
    <property type="nucleotide sequence ID" value="NZ_CP011280.1"/>
</dbReference>
<protein>
    <recommendedName>
        <fullName evidence="3">DUF2974 domain-containing protein</fullName>
    </recommendedName>
</protein>
<sequence length="311" mass="35791">MKTIFEYISSNKEKLTEDNFNPVDSLVLARLSYLPMHKIINTNEKMKLKKLLNILKCFRDEFFVDVANDKKFVNFLSKSNRFLDLELSDCVESVSKDESKQFGALVIDLGFSKYISFKGTDRSFVGIKEDLDMSYKNIPAQKEALKYFNNIAKKYDNSLFILGGHSKGGNIAIYAGIYTDDKNRNRIKSIYNFDGPGFLDEVLEEEGYNKILNKIYTILPTSSFIGLLLKRKEKVKFVNSDNFFVMQHDVFSWHVSGKDFSYTTNQTKISKTASKSIKKLQESISSKEKEALIESINEIPSIISKIKNRKR</sequence>
<dbReference type="PATRIC" id="fig|1069640.6.peg.127"/>
<keyword evidence="2" id="KW-1185">Reference proteome</keyword>
<name>A0A0E3ZAU9_9FUSO</name>
<dbReference type="OrthoDB" id="9769481at2"/>
<dbReference type="STRING" id="187101.VC03_00675"/>